<accession>A0ABU6RLE6</accession>
<proteinExistence type="predicted"/>
<keyword evidence="2" id="KW-1185">Reference proteome</keyword>
<reference evidence="1 2" key="1">
    <citation type="journal article" date="2023" name="Plants (Basel)">
        <title>Bridging the Gap: Combining Genomics and Transcriptomics Approaches to Understand Stylosanthes scabra, an Orphan Legume from the Brazilian Caatinga.</title>
        <authorList>
            <person name="Ferreira-Neto J.R.C."/>
            <person name="da Silva M.D."/>
            <person name="Binneck E."/>
            <person name="de Melo N.F."/>
            <person name="da Silva R.H."/>
            <person name="de Melo A.L.T.M."/>
            <person name="Pandolfi V."/>
            <person name="Bustamante F.O."/>
            <person name="Brasileiro-Vidal A.C."/>
            <person name="Benko-Iseppon A.M."/>
        </authorList>
    </citation>
    <scope>NUCLEOTIDE SEQUENCE [LARGE SCALE GENOMIC DNA]</scope>
    <source>
        <tissue evidence="1">Leaves</tissue>
    </source>
</reference>
<gene>
    <name evidence="1" type="ORF">PIB30_063408</name>
</gene>
<evidence type="ECO:0000313" key="1">
    <source>
        <dbReference type="EMBL" id="MED6124912.1"/>
    </source>
</evidence>
<organism evidence="1 2">
    <name type="scientific">Stylosanthes scabra</name>
    <dbReference type="NCBI Taxonomy" id="79078"/>
    <lineage>
        <taxon>Eukaryota</taxon>
        <taxon>Viridiplantae</taxon>
        <taxon>Streptophyta</taxon>
        <taxon>Embryophyta</taxon>
        <taxon>Tracheophyta</taxon>
        <taxon>Spermatophyta</taxon>
        <taxon>Magnoliopsida</taxon>
        <taxon>eudicotyledons</taxon>
        <taxon>Gunneridae</taxon>
        <taxon>Pentapetalae</taxon>
        <taxon>rosids</taxon>
        <taxon>fabids</taxon>
        <taxon>Fabales</taxon>
        <taxon>Fabaceae</taxon>
        <taxon>Papilionoideae</taxon>
        <taxon>50 kb inversion clade</taxon>
        <taxon>dalbergioids sensu lato</taxon>
        <taxon>Dalbergieae</taxon>
        <taxon>Pterocarpus clade</taxon>
        <taxon>Stylosanthes</taxon>
    </lineage>
</organism>
<evidence type="ECO:0000313" key="2">
    <source>
        <dbReference type="Proteomes" id="UP001341840"/>
    </source>
</evidence>
<dbReference type="Proteomes" id="UP001341840">
    <property type="component" value="Unassembled WGS sequence"/>
</dbReference>
<name>A0ABU6RLE6_9FABA</name>
<dbReference type="EMBL" id="JASCZI010030811">
    <property type="protein sequence ID" value="MED6124912.1"/>
    <property type="molecule type" value="Genomic_DNA"/>
</dbReference>
<protein>
    <submittedName>
        <fullName evidence="1">Uncharacterized protein</fullName>
    </submittedName>
</protein>
<sequence>MKTEIYALSLPHSLKTLDVINQIRANRLVRRAQPSGISTKRRRRIMARSTHQARNAGHAEFGETVPDIGLGWHKSMMGSSKPHYYPAPHPRRPTASFGESIRDQIILMTIPYGFLHLLIPNSKSA</sequence>
<comment type="caution">
    <text evidence="1">The sequence shown here is derived from an EMBL/GenBank/DDBJ whole genome shotgun (WGS) entry which is preliminary data.</text>
</comment>